<reference evidence="3 4" key="1">
    <citation type="journal article" date="2012" name="Stand. Genomic Sci.">
        <title>Genome sequence of the soil bacterium Saccharomonospora azurea type strain (NA-128(T)).</title>
        <authorList>
            <person name="Klenk H.P."/>
            <person name="Held B."/>
            <person name="Lucas S."/>
            <person name="Lapidus A."/>
            <person name="Copeland A."/>
            <person name="Hammon N."/>
            <person name="Pitluck S."/>
            <person name="Goodwin L.A."/>
            <person name="Han C."/>
            <person name="Tapia R."/>
            <person name="Brambilla E.M."/>
            <person name="Potter G."/>
            <person name="Land M."/>
            <person name="Ivanova N."/>
            <person name="Rohde M."/>
            <person name="Goker M."/>
            <person name="Detter J.C."/>
            <person name="Kyrpides N.C."/>
            <person name="Woyke T."/>
        </authorList>
    </citation>
    <scope>NUCLEOTIDE SEQUENCE [LARGE SCALE GENOMIC DNA]</scope>
    <source>
        <strain evidence="3 4">NA-128</strain>
    </source>
</reference>
<dbReference type="Gene3D" id="3.30.530.20">
    <property type="match status" value="1"/>
</dbReference>
<evidence type="ECO:0000313" key="3">
    <source>
        <dbReference type="EMBL" id="EHY88225.1"/>
    </source>
</evidence>
<protein>
    <recommendedName>
        <fullName evidence="2">Coenzyme Q-binding protein COQ10 START domain-containing protein</fullName>
    </recommendedName>
</protein>
<evidence type="ECO:0000256" key="1">
    <source>
        <dbReference type="SAM" id="MobiDB-lite"/>
    </source>
</evidence>
<dbReference type="SUPFAM" id="SSF55961">
    <property type="entry name" value="Bet v1-like"/>
    <property type="match status" value="1"/>
</dbReference>
<gene>
    <name evidence="3" type="ORF">SacazDRAFT_01293</name>
</gene>
<dbReference type="AlphaFoldDB" id="H8G5I9"/>
<sequence length="158" mass="18281">MSTTRYRFRTRWWLPADQRTVFAALTDLADYPRWWPDVRSVRHLDEDAADVRVRSTLPFTLALVLRRREQDERTGRLVVRIGGDLCGVLRAEVVPDGLGTRVDFDQEVEVASRLLRVLSPWLRPALRLNHAAMTRRGRRGLARRLAGDRSGHPRDACR</sequence>
<accession>H8G5I9</accession>
<dbReference type="InterPro" id="IPR005031">
    <property type="entry name" value="COQ10_START"/>
</dbReference>
<dbReference type="HOGENOM" id="CLU_114455_1_0_11"/>
<keyword evidence="4" id="KW-1185">Reference proteome</keyword>
<dbReference type="OrthoDB" id="5402478at2"/>
<proteinExistence type="predicted"/>
<evidence type="ECO:0000259" key="2">
    <source>
        <dbReference type="Pfam" id="PF03364"/>
    </source>
</evidence>
<dbReference type="Pfam" id="PF03364">
    <property type="entry name" value="Polyketide_cyc"/>
    <property type="match status" value="1"/>
</dbReference>
<feature type="region of interest" description="Disordered" evidence="1">
    <location>
        <begin position="139"/>
        <end position="158"/>
    </location>
</feature>
<organism evidence="3 4">
    <name type="scientific">Saccharomonospora azurea NA-128</name>
    <dbReference type="NCBI Taxonomy" id="882081"/>
    <lineage>
        <taxon>Bacteria</taxon>
        <taxon>Bacillati</taxon>
        <taxon>Actinomycetota</taxon>
        <taxon>Actinomycetes</taxon>
        <taxon>Pseudonocardiales</taxon>
        <taxon>Pseudonocardiaceae</taxon>
        <taxon>Saccharomonospora</taxon>
    </lineage>
</organism>
<dbReference type="Proteomes" id="UP000004705">
    <property type="component" value="Chromosome"/>
</dbReference>
<feature type="domain" description="Coenzyme Q-binding protein COQ10 START" evidence="2">
    <location>
        <begin position="15"/>
        <end position="118"/>
    </location>
</feature>
<dbReference type="InterPro" id="IPR023393">
    <property type="entry name" value="START-like_dom_sf"/>
</dbReference>
<evidence type="ECO:0000313" key="4">
    <source>
        <dbReference type="Proteomes" id="UP000004705"/>
    </source>
</evidence>
<feature type="compositionally biased region" description="Basic and acidic residues" evidence="1">
    <location>
        <begin position="145"/>
        <end position="158"/>
    </location>
</feature>
<name>H8G5I9_9PSEU</name>
<dbReference type="EMBL" id="CM001466">
    <property type="protein sequence ID" value="EHY88225.1"/>
    <property type="molecule type" value="Genomic_DNA"/>
</dbReference>
<dbReference type="RefSeq" id="WP_005439749.1">
    <property type="nucleotide sequence ID" value="NZ_CM001466.1"/>
</dbReference>